<dbReference type="EMBL" id="LN891070">
    <property type="protein sequence ID" value="CUS09767.1"/>
    <property type="molecule type" value="Genomic_DNA"/>
</dbReference>
<feature type="compositionally biased region" description="Low complexity" evidence="1">
    <location>
        <begin position="36"/>
        <end position="46"/>
    </location>
</feature>
<feature type="compositionally biased region" description="Polar residues" evidence="1">
    <location>
        <begin position="16"/>
        <end position="25"/>
    </location>
</feature>
<organism evidence="2 3">
    <name type="scientific">Tuber aestivum</name>
    <name type="common">summer truffle</name>
    <dbReference type="NCBI Taxonomy" id="59557"/>
    <lineage>
        <taxon>Eukaryota</taxon>
        <taxon>Fungi</taxon>
        <taxon>Dikarya</taxon>
        <taxon>Ascomycota</taxon>
        <taxon>Pezizomycotina</taxon>
        <taxon>Pezizomycetes</taxon>
        <taxon>Pezizales</taxon>
        <taxon>Tuberaceae</taxon>
        <taxon>Tuber</taxon>
    </lineage>
</organism>
<evidence type="ECO:0000313" key="3">
    <source>
        <dbReference type="Proteomes" id="UP001412239"/>
    </source>
</evidence>
<accession>A0A292PTI1</accession>
<protein>
    <submittedName>
        <fullName evidence="2">Uncharacterized protein</fullName>
    </submittedName>
</protein>
<proteinExistence type="predicted"/>
<evidence type="ECO:0000256" key="1">
    <source>
        <dbReference type="SAM" id="MobiDB-lite"/>
    </source>
</evidence>
<reference evidence="2" key="1">
    <citation type="submission" date="2015-10" db="EMBL/GenBank/DDBJ databases">
        <authorList>
            <person name="Regsiter A."/>
            <person name="william w."/>
        </authorList>
    </citation>
    <scope>NUCLEOTIDE SEQUENCE</scope>
    <source>
        <strain evidence="2">Montdore</strain>
    </source>
</reference>
<evidence type="ECO:0000313" key="2">
    <source>
        <dbReference type="EMBL" id="CUS09767.1"/>
    </source>
</evidence>
<sequence>MNSNRVYQALIRHSKASSPVITSQRPGRDMPRMTRQPSPQKQSSPQTAERQYTTPFRKPKKFRLKAPTSQSDTHRISWPHTHLKQLGLD</sequence>
<dbReference type="AlphaFoldDB" id="A0A292PTI1"/>
<name>A0A292PTI1_9PEZI</name>
<keyword evidence="3" id="KW-1185">Reference proteome</keyword>
<feature type="region of interest" description="Disordered" evidence="1">
    <location>
        <begin position="10"/>
        <end position="89"/>
    </location>
</feature>
<dbReference type="Proteomes" id="UP001412239">
    <property type="component" value="Unassembled WGS sequence"/>
</dbReference>
<gene>
    <name evidence="2" type="ORF">GSTUAT00006126001</name>
</gene>